<dbReference type="SMART" id="SM00295">
    <property type="entry name" value="B41"/>
    <property type="match status" value="1"/>
</dbReference>
<dbReference type="GO" id="GO:0005737">
    <property type="term" value="C:cytoplasm"/>
    <property type="evidence" value="ECO:0007669"/>
    <property type="project" value="UniProtKB-UniRule"/>
</dbReference>
<dbReference type="SMART" id="SM01196">
    <property type="entry name" value="FERM_C"/>
    <property type="match status" value="1"/>
</dbReference>
<dbReference type="InterPro" id="IPR018979">
    <property type="entry name" value="FERM_N"/>
</dbReference>
<dbReference type="SUPFAM" id="SSF54236">
    <property type="entry name" value="Ubiquitin-like"/>
    <property type="match status" value="1"/>
</dbReference>
<evidence type="ECO:0000256" key="9">
    <source>
        <dbReference type="PIRSR" id="PIRSR000934-1"/>
    </source>
</evidence>
<dbReference type="CDD" id="cd14473">
    <property type="entry name" value="FERM_B-lobe"/>
    <property type="match status" value="1"/>
</dbReference>
<keyword evidence="7 8" id="KW-0206">Cytoskeleton</keyword>
<dbReference type="InterPro" id="IPR016130">
    <property type="entry name" value="Tyr_Pase_AS"/>
</dbReference>
<dbReference type="InterPro" id="IPR019749">
    <property type="entry name" value="Band_41_domain"/>
</dbReference>
<dbReference type="EC" id="3.1.3.48" evidence="8"/>
<accession>A0A6B0RP17</accession>
<comment type="caution">
    <text evidence="14">The sequence shown here is derived from an EMBL/GenBank/DDBJ whole genome shotgun (WGS) entry which is preliminary data.</text>
</comment>
<dbReference type="PIRSF" id="PIRSF000934">
    <property type="entry name" value="Tyr-Ptase_nr14"/>
    <property type="match status" value="1"/>
</dbReference>
<dbReference type="PROSITE" id="PS00383">
    <property type="entry name" value="TYR_PHOSPHATASE_1"/>
    <property type="match status" value="1"/>
</dbReference>
<dbReference type="InterPro" id="IPR029021">
    <property type="entry name" value="Prot-tyrosine_phosphatase-like"/>
</dbReference>
<dbReference type="SUPFAM" id="SSF47031">
    <property type="entry name" value="Second domain of FERM"/>
    <property type="match status" value="1"/>
</dbReference>
<dbReference type="FunFam" id="3.90.190.10:FF:000030">
    <property type="entry name" value="Tyrosine-protein phosphatase non-receptor type"/>
    <property type="match status" value="1"/>
</dbReference>
<dbReference type="GO" id="GO:0005856">
    <property type="term" value="C:cytoskeleton"/>
    <property type="evidence" value="ECO:0007669"/>
    <property type="project" value="UniProtKB-SubCell"/>
</dbReference>
<feature type="domain" description="FERM" evidence="13">
    <location>
        <begin position="1"/>
        <end position="290"/>
    </location>
</feature>
<evidence type="ECO:0000256" key="6">
    <source>
        <dbReference type="ARBA" id="ARBA00022912"/>
    </source>
</evidence>
<dbReference type="Pfam" id="PF09379">
    <property type="entry name" value="FERM_N"/>
    <property type="match status" value="1"/>
</dbReference>
<dbReference type="PROSITE" id="PS00661">
    <property type="entry name" value="FERM_2"/>
    <property type="match status" value="1"/>
</dbReference>
<feature type="active site" description="Phosphocysteine intermediate" evidence="9">
    <location>
        <position position="797"/>
    </location>
</feature>
<dbReference type="InterPro" id="IPR019748">
    <property type="entry name" value="FERM_central"/>
</dbReference>
<dbReference type="InterPro" id="IPR014392">
    <property type="entry name" value="PTP_non-rcpt_14/21"/>
</dbReference>
<evidence type="ECO:0000313" key="14">
    <source>
        <dbReference type="EMBL" id="MXQ89093.1"/>
    </source>
</evidence>
<evidence type="ECO:0000256" key="10">
    <source>
        <dbReference type="SAM" id="MobiDB-lite"/>
    </source>
</evidence>
<feature type="domain" description="Tyrosine-protein phosphatase" evidence="11">
    <location>
        <begin position="585"/>
        <end position="856"/>
    </location>
</feature>
<dbReference type="InterPro" id="IPR000299">
    <property type="entry name" value="FERM_domain"/>
</dbReference>
<dbReference type="InterPro" id="IPR003595">
    <property type="entry name" value="Tyr_Pase_cat"/>
</dbReference>
<dbReference type="InterPro" id="IPR035963">
    <property type="entry name" value="FERM_2"/>
</dbReference>
<dbReference type="Pfam" id="PF00373">
    <property type="entry name" value="FERM_M"/>
    <property type="match status" value="1"/>
</dbReference>
<keyword evidence="5 8" id="KW-0378">Hydrolase</keyword>
<evidence type="ECO:0000256" key="5">
    <source>
        <dbReference type="ARBA" id="ARBA00022801"/>
    </source>
</evidence>
<dbReference type="SUPFAM" id="SSF52799">
    <property type="entry name" value="(Phosphotyrosine protein) phosphatases II"/>
    <property type="match status" value="1"/>
</dbReference>
<evidence type="ECO:0000259" key="13">
    <source>
        <dbReference type="PROSITE" id="PS50057"/>
    </source>
</evidence>
<evidence type="ECO:0000259" key="11">
    <source>
        <dbReference type="PROSITE" id="PS50055"/>
    </source>
</evidence>
<dbReference type="SMART" id="SM00194">
    <property type="entry name" value="PTPc"/>
    <property type="match status" value="1"/>
</dbReference>
<dbReference type="GO" id="GO:0004725">
    <property type="term" value="F:protein tyrosine phosphatase activity"/>
    <property type="evidence" value="ECO:0007669"/>
    <property type="project" value="UniProtKB-UniRule"/>
</dbReference>
<feature type="region of interest" description="Disordered" evidence="10">
    <location>
        <begin position="306"/>
        <end position="327"/>
    </location>
</feature>
<dbReference type="InterPro" id="IPR018980">
    <property type="entry name" value="FERM_PH-like_C"/>
</dbReference>
<dbReference type="SUPFAM" id="SSF50729">
    <property type="entry name" value="PH domain-like"/>
    <property type="match status" value="1"/>
</dbReference>
<comment type="similarity">
    <text evidence="2 8">Belongs to the protein-tyrosine phosphatase family. Non-receptor class subfamily.</text>
</comment>
<dbReference type="InterPro" id="IPR019747">
    <property type="entry name" value="FERM_CS"/>
</dbReference>
<dbReference type="PANTHER" id="PTHR45706">
    <property type="entry name" value="TYROSINE-PROTEIN PHOSPHATASE"/>
    <property type="match status" value="1"/>
</dbReference>
<evidence type="ECO:0000256" key="1">
    <source>
        <dbReference type="ARBA" id="ARBA00004245"/>
    </source>
</evidence>
<feature type="region of interest" description="Disordered" evidence="10">
    <location>
        <begin position="347"/>
        <end position="379"/>
    </location>
</feature>
<dbReference type="Pfam" id="PF00102">
    <property type="entry name" value="Y_phosphatase"/>
    <property type="match status" value="1"/>
</dbReference>
<feature type="domain" description="Tyrosine specific protein phosphatases" evidence="12">
    <location>
        <begin position="767"/>
        <end position="847"/>
    </location>
</feature>
<protein>
    <recommendedName>
        <fullName evidence="8">Tyrosine-protein phosphatase non-receptor type</fullName>
        <ecNumber evidence="8">3.1.3.48</ecNumber>
    </recommendedName>
</protein>
<name>A0A6B0RP17_9CETA</name>
<dbReference type="PRINTS" id="PR00700">
    <property type="entry name" value="PRTYPHPHTASE"/>
</dbReference>
<evidence type="ECO:0000256" key="7">
    <source>
        <dbReference type="ARBA" id="ARBA00023212"/>
    </source>
</evidence>
<dbReference type="InterPro" id="IPR011993">
    <property type="entry name" value="PH-like_dom_sf"/>
</dbReference>
<gene>
    <name evidence="14" type="ORF">E5288_WYG007842</name>
</gene>
<sequence length="863" mass="97720">MTRLREAKAPSRRGLELVFGAPRLIVSGLILHRGFKSLRSFMITYFSLWYYNKQNQRRWVDLEKPLKKQLDKHALEPTVYFGVVFYVPSVSQLQQEITRYQYYLQLKKDILEGNIPCTLEQAIQLAGLAVQADFGDFDQYESQDFLQKFALLPVEWLQDEKVLEEATQKVALLHQKYRGLTAPDAEMLYMQEVERMDGYGEESYPAKDSQGSDISIGACLEGVFVKHKSGRPPVVFRWHDIANMSHNKSFFALELANKEETIQFQTEDMETAKYVWRLCVARHKFYRLNQCSLQTQTVIVNPVRRRSSSRMSLPKPQPYAMAAPPQLHYNGHYTEPYTSSLGKRFFGGGGRVSKPQEGRVGGGEASEEGKSNPPRRTLWDSTVESVPLPLHPAPGEPHPTHKAQRQQRATALLLVPHAALQSPAGLSPSTRFAVCAGAVTPRTKAGAAAPPGSSPLPPFEVTPLSRKPFSDCPAHARHNMPVPFVPKSSVCLCYPPLLASTSKLLKMWNYLSASISPPLQQSLVDRGMKKSRGDAKKIGPLKLAALNGLSLSRLPLPDEEKDVPARATNDERCKILEQRLEQGMVFTEYERILKKRLVDGECSTARLPENAERNRFQDVLPYDDARVELVPTKENNTGYINASHIKVSVSGIEWDYIATQGPLQNTCPDFWQMVWEQGIAIIAMVTAEEEGGREKSFRYWPRLGSRHNTVTYGRFKITTRFRTDSGCYATTGLKMKHLLSGQERTIWHLQYTDWPEHGCPEDLKGFLSYLEEIQSVRRHTNSTSEPKSPNPPLLVHCSAGVGRTGVVILSEIMIACLEHNEALDVPRVLDMLRRQRMLMVQTLCQYTFVYRVLIQFLRSSRLI</sequence>
<dbReference type="InterPro" id="IPR029071">
    <property type="entry name" value="Ubiquitin-like_domsf"/>
</dbReference>
<dbReference type="PRINTS" id="PR00935">
    <property type="entry name" value="BAND41"/>
</dbReference>
<dbReference type="CDD" id="cd13188">
    <property type="entry name" value="FERM_C_PTPN14_PTPN21"/>
    <property type="match status" value="1"/>
</dbReference>
<dbReference type="InterPro" id="IPR000387">
    <property type="entry name" value="Tyr_Pase_dom"/>
</dbReference>
<keyword evidence="6 8" id="KW-0904">Protein phosphatase</keyword>
<evidence type="ECO:0000259" key="12">
    <source>
        <dbReference type="PROSITE" id="PS50056"/>
    </source>
</evidence>
<dbReference type="PROSITE" id="PS00660">
    <property type="entry name" value="FERM_1"/>
    <property type="match status" value="1"/>
</dbReference>
<reference evidence="14" key="1">
    <citation type="submission" date="2019-10" db="EMBL/GenBank/DDBJ databases">
        <title>The sequence and de novo assembly of the wild yak genome.</title>
        <authorList>
            <person name="Liu Y."/>
        </authorList>
    </citation>
    <scope>NUCLEOTIDE SEQUENCE [LARGE SCALE GENOMIC DNA]</scope>
    <source>
        <strain evidence="14">WY2019</strain>
    </source>
</reference>
<evidence type="ECO:0000256" key="2">
    <source>
        <dbReference type="ARBA" id="ARBA00009649"/>
    </source>
</evidence>
<dbReference type="InterPro" id="IPR014352">
    <property type="entry name" value="FERM/acyl-CoA-bd_prot_sf"/>
</dbReference>
<evidence type="ECO:0000256" key="4">
    <source>
        <dbReference type="ARBA" id="ARBA00022553"/>
    </source>
</evidence>
<dbReference type="PROSITE" id="PS50055">
    <property type="entry name" value="TYR_PHOSPHATASE_PTP"/>
    <property type="match status" value="1"/>
</dbReference>
<keyword evidence="15" id="KW-1185">Reference proteome</keyword>
<dbReference type="InterPro" id="IPR041782">
    <property type="entry name" value="PTPN14/21_FERM_C"/>
</dbReference>
<dbReference type="AlphaFoldDB" id="A0A6B0RP17"/>
<dbReference type="Gene3D" id="2.30.29.30">
    <property type="entry name" value="Pleckstrin-homology domain (PH domain)/Phosphotyrosine-binding domain (PTB)"/>
    <property type="match status" value="1"/>
</dbReference>
<dbReference type="Gene3D" id="3.90.190.10">
    <property type="entry name" value="Protein tyrosine phosphatase superfamily"/>
    <property type="match status" value="1"/>
</dbReference>
<evidence type="ECO:0000313" key="15">
    <source>
        <dbReference type="Proteomes" id="UP000322234"/>
    </source>
</evidence>
<dbReference type="PROSITE" id="PS50056">
    <property type="entry name" value="TYR_PHOSPHATASE_2"/>
    <property type="match status" value="1"/>
</dbReference>
<dbReference type="InterPro" id="IPR000242">
    <property type="entry name" value="PTP_cat"/>
</dbReference>
<dbReference type="Gene3D" id="3.10.20.90">
    <property type="entry name" value="Phosphatidylinositol 3-kinase Catalytic Subunit, Chain A, domain 1"/>
    <property type="match status" value="1"/>
</dbReference>
<evidence type="ECO:0000256" key="3">
    <source>
        <dbReference type="ARBA" id="ARBA00022490"/>
    </source>
</evidence>
<dbReference type="PROSITE" id="PS50057">
    <property type="entry name" value="FERM_3"/>
    <property type="match status" value="1"/>
</dbReference>
<dbReference type="EMBL" id="VBQZ03000052">
    <property type="protein sequence ID" value="MXQ89093.1"/>
    <property type="molecule type" value="Genomic_DNA"/>
</dbReference>
<organism evidence="14 15">
    <name type="scientific">Bos mutus</name>
    <name type="common">wild yak</name>
    <dbReference type="NCBI Taxonomy" id="72004"/>
    <lineage>
        <taxon>Eukaryota</taxon>
        <taxon>Metazoa</taxon>
        <taxon>Chordata</taxon>
        <taxon>Craniata</taxon>
        <taxon>Vertebrata</taxon>
        <taxon>Euteleostomi</taxon>
        <taxon>Mammalia</taxon>
        <taxon>Eutheria</taxon>
        <taxon>Laurasiatheria</taxon>
        <taxon>Artiodactyla</taxon>
        <taxon>Ruminantia</taxon>
        <taxon>Pecora</taxon>
        <taxon>Bovidae</taxon>
        <taxon>Bovinae</taxon>
        <taxon>Bos</taxon>
    </lineage>
</organism>
<dbReference type="SMART" id="SM00404">
    <property type="entry name" value="PTPc_motif"/>
    <property type="match status" value="1"/>
</dbReference>
<dbReference type="FunFam" id="2.30.29.30:FF:000149">
    <property type="entry name" value="Tyrosine-protein phosphatase non-receptor type"/>
    <property type="match status" value="1"/>
</dbReference>
<comment type="catalytic activity">
    <reaction evidence="8">
        <text>O-phospho-L-tyrosyl-[protein] + H2O = L-tyrosyl-[protein] + phosphate</text>
        <dbReference type="Rhea" id="RHEA:10684"/>
        <dbReference type="Rhea" id="RHEA-COMP:10136"/>
        <dbReference type="Rhea" id="RHEA-COMP:20101"/>
        <dbReference type="ChEBI" id="CHEBI:15377"/>
        <dbReference type="ChEBI" id="CHEBI:43474"/>
        <dbReference type="ChEBI" id="CHEBI:46858"/>
        <dbReference type="ChEBI" id="CHEBI:61978"/>
        <dbReference type="EC" id="3.1.3.48"/>
    </reaction>
</comment>
<proteinExistence type="inferred from homology"/>
<dbReference type="Proteomes" id="UP000322234">
    <property type="component" value="Unassembled WGS sequence"/>
</dbReference>
<dbReference type="PANTHER" id="PTHR45706:SF3">
    <property type="entry name" value="TYROSINE-PROTEIN PHOSPHATASE NON-RECEPTOR TYPE 21"/>
    <property type="match status" value="1"/>
</dbReference>
<dbReference type="Pfam" id="PF09380">
    <property type="entry name" value="FERM_C"/>
    <property type="match status" value="1"/>
</dbReference>
<evidence type="ECO:0000256" key="8">
    <source>
        <dbReference type="PIRNR" id="PIRNR000934"/>
    </source>
</evidence>
<keyword evidence="3 8" id="KW-0963">Cytoplasm</keyword>
<comment type="subcellular location">
    <subcellularLocation>
        <location evidence="1 8">Cytoplasm</location>
        <location evidence="1 8">Cytoskeleton</location>
    </subcellularLocation>
</comment>
<dbReference type="Gene3D" id="1.20.80.10">
    <property type="match status" value="1"/>
</dbReference>
<dbReference type="FunFam" id="1.20.80.10:FF:000014">
    <property type="entry name" value="Tyrosine-protein phosphatase non-receptor type"/>
    <property type="match status" value="1"/>
</dbReference>
<keyword evidence="4" id="KW-0597">Phosphoprotein</keyword>